<dbReference type="CDD" id="cd02208">
    <property type="entry name" value="cupin_RmlC-like"/>
    <property type="match status" value="1"/>
</dbReference>
<dbReference type="PANTHER" id="PTHR43280">
    <property type="entry name" value="ARAC-FAMILY TRANSCRIPTIONAL REGULATOR"/>
    <property type="match status" value="1"/>
</dbReference>
<protein>
    <submittedName>
        <fullName evidence="5">AraC family transcriptional regulator</fullName>
    </submittedName>
</protein>
<feature type="domain" description="HTH araC/xylS-type" evidence="4">
    <location>
        <begin position="182"/>
        <end position="280"/>
    </location>
</feature>
<dbReference type="PANTHER" id="PTHR43280:SF28">
    <property type="entry name" value="HTH-TYPE TRANSCRIPTIONAL ACTIVATOR RHAS"/>
    <property type="match status" value="1"/>
</dbReference>
<dbReference type="Gene3D" id="2.60.120.10">
    <property type="entry name" value="Jelly Rolls"/>
    <property type="match status" value="1"/>
</dbReference>
<keyword evidence="1" id="KW-0805">Transcription regulation</keyword>
<dbReference type="InterPro" id="IPR014710">
    <property type="entry name" value="RmlC-like_jellyroll"/>
</dbReference>
<dbReference type="Gene3D" id="1.10.10.60">
    <property type="entry name" value="Homeodomain-like"/>
    <property type="match status" value="2"/>
</dbReference>
<keyword evidence="2" id="KW-0238">DNA-binding</keyword>
<evidence type="ECO:0000313" key="5">
    <source>
        <dbReference type="EMBL" id="MBZ5749013.1"/>
    </source>
</evidence>
<sequence length="286" mass="32784">MTQYFLKKDFQFSFENGKFPKLLYVCDVDQTYTQLPRIMHSHRDIMEIVYIKEGSGYHVIGDKKYKTKKGDVLIYNSSVIHDETANPNTSMSVYCCGMTNLKLKGLPENHLVADDVSYVLHSGEKANEIEVLLNLMCSHIKEDKLGAEEISTYLLCALISLILQIPQENTGLSTSEKSLLADRIKHYIDEHYQEDITLDTIAQSLNISSFYIVHTFKENTGFSPIQYIIRRRIGEAQSLLINTDYSVTQIAGMVGYDNISYFTTLFSKTVGMTPKKYRQFWTKMAK</sequence>
<proteinExistence type="predicted"/>
<evidence type="ECO:0000256" key="2">
    <source>
        <dbReference type="ARBA" id="ARBA00023125"/>
    </source>
</evidence>
<organism evidence="5 6">
    <name type="scientific">Metabacillus rhizolycopersici</name>
    <dbReference type="NCBI Taxonomy" id="2875709"/>
    <lineage>
        <taxon>Bacteria</taxon>
        <taxon>Bacillati</taxon>
        <taxon>Bacillota</taxon>
        <taxon>Bacilli</taxon>
        <taxon>Bacillales</taxon>
        <taxon>Bacillaceae</taxon>
        <taxon>Metabacillus</taxon>
    </lineage>
</organism>
<dbReference type="InterPro" id="IPR037923">
    <property type="entry name" value="HTH-like"/>
</dbReference>
<evidence type="ECO:0000256" key="3">
    <source>
        <dbReference type="ARBA" id="ARBA00023163"/>
    </source>
</evidence>
<evidence type="ECO:0000256" key="1">
    <source>
        <dbReference type="ARBA" id="ARBA00023015"/>
    </source>
</evidence>
<dbReference type="RefSeq" id="WP_224136395.1">
    <property type="nucleotide sequence ID" value="NZ_JAIQUM010000002.1"/>
</dbReference>
<name>A0ABS7UM33_9BACI</name>
<reference evidence="5" key="1">
    <citation type="submission" date="2024-05" db="EMBL/GenBank/DDBJ databases">
        <title>Metabacillus sp. nov., isolated from the rhizosphere soil of tomato plants.</title>
        <authorList>
            <person name="Ma R."/>
        </authorList>
    </citation>
    <scope>NUCLEOTIDE SEQUENCE</scope>
    <source>
        <strain evidence="5">DBTR6</strain>
    </source>
</reference>
<evidence type="ECO:0000313" key="6">
    <source>
        <dbReference type="Proteomes" id="UP001165287"/>
    </source>
</evidence>
<evidence type="ECO:0000259" key="4">
    <source>
        <dbReference type="PROSITE" id="PS01124"/>
    </source>
</evidence>
<dbReference type="SMART" id="SM00342">
    <property type="entry name" value="HTH_ARAC"/>
    <property type="match status" value="1"/>
</dbReference>
<dbReference type="InterPro" id="IPR003313">
    <property type="entry name" value="AraC-bd"/>
</dbReference>
<keyword evidence="3" id="KW-0804">Transcription</keyword>
<dbReference type="PROSITE" id="PS01124">
    <property type="entry name" value="HTH_ARAC_FAMILY_2"/>
    <property type="match status" value="1"/>
</dbReference>
<dbReference type="EMBL" id="JAIQUM010000002">
    <property type="protein sequence ID" value="MBZ5749013.1"/>
    <property type="molecule type" value="Genomic_DNA"/>
</dbReference>
<dbReference type="SUPFAM" id="SSF46689">
    <property type="entry name" value="Homeodomain-like"/>
    <property type="match status" value="2"/>
</dbReference>
<keyword evidence="6" id="KW-1185">Reference proteome</keyword>
<gene>
    <name evidence="5" type="ORF">K9V48_01775</name>
</gene>
<dbReference type="Pfam" id="PF02311">
    <property type="entry name" value="AraC_binding"/>
    <property type="match status" value="1"/>
</dbReference>
<dbReference type="InterPro" id="IPR018060">
    <property type="entry name" value="HTH_AraC"/>
</dbReference>
<dbReference type="Proteomes" id="UP001165287">
    <property type="component" value="Unassembled WGS sequence"/>
</dbReference>
<dbReference type="PRINTS" id="PR00032">
    <property type="entry name" value="HTHARAC"/>
</dbReference>
<dbReference type="Pfam" id="PF12833">
    <property type="entry name" value="HTH_18"/>
    <property type="match status" value="1"/>
</dbReference>
<comment type="caution">
    <text evidence="5">The sequence shown here is derived from an EMBL/GenBank/DDBJ whole genome shotgun (WGS) entry which is preliminary data.</text>
</comment>
<dbReference type="InterPro" id="IPR009057">
    <property type="entry name" value="Homeodomain-like_sf"/>
</dbReference>
<dbReference type="InterPro" id="IPR020449">
    <property type="entry name" value="Tscrpt_reg_AraC-type_HTH"/>
</dbReference>
<accession>A0ABS7UM33</accession>
<dbReference type="SUPFAM" id="SSF51215">
    <property type="entry name" value="Regulatory protein AraC"/>
    <property type="match status" value="1"/>
</dbReference>